<comment type="caution">
    <text evidence="8">The sequence shown here is derived from an EMBL/GenBank/DDBJ whole genome shotgun (WGS) entry which is preliminary data.</text>
</comment>
<dbReference type="Gene3D" id="1.10.630.10">
    <property type="entry name" value="Cytochrome P450"/>
    <property type="match status" value="1"/>
</dbReference>
<dbReference type="OMA" id="QFGENDI"/>
<dbReference type="Gramene" id="PSS33105">
    <property type="protein sequence ID" value="PSS33105"/>
    <property type="gene ID" value="CEY00_Acc03491"/>
</dbReference>
<dbReference type="EMBL" id="NKQK01000003">
    <property type="protein sequence ID" value="PSS33105.1"/>
    <property type="molecule type" value="Genomic_DNA"/>
</dbReference>
<dbReference type="PANTHER" id="PTHR47950">
    <property type="entry name" value="CYTOCHROME P450, FAMILY 76, SUBFAMILY C, POLYPEPTIDE 5-RELATED"/>
    <property type="match status" value="1"/>
</dbReference>
<evidence type="ECO:0000256" key="2">
    <source>
        <dbReference type="ARBA" id="ARBA00010617"/>
    </source>
</evidence>
<comment type="similarity">
    <text evidence="2">Belongs to the cytochrome P450 family.</text>
</comment>
<dbReference type="GO" id="GO:0005506">
    <property type="term" value="F:iron ion binding"/>
    <property type="evidence" value="ECO:0007669"/>
    <property type="project" value="InterPro"/>
</dbReference>
<dbReference type="InParanoid" id="A0A2R6RSW2"/>
<evidence type="ECO:0000256" key="7">
    <source>
        <dbReference type="PIRSR" id="PIRSR602401-1"/>
    </source>
</evidence>
<keyword evidence="4 7" id="KW-0479">Metal-binding</keyword>
<evidence type="ECO:0000256" key="5">
    <source>
        <dbReference type="ARBA" id="ARBA00023002"/>
    </source>
</evidence>
<dbReference type="PRINTS" id="PR00463">
    <property type="entry name" value="EP450I"/>
</dbReference>
<reference evidence="8 9" key="1">
    <citation type="submission" date="2017-07" db="EMBL/GenBank/DDBJ databases">
        <title>An improved, manually edited Actinidia chinensis var. chinensis (kiwifruit) genome highlights the challenges associated with draft genomes and gene prediction in plants.</title>
        <authorList>
            <person name="Pilkington S."/>
            <person name="Crowhurst R."/>
            <person name="Hilario E."/>
            <person name="Nardozza S."/>
            <person name="Fraser L."/>
            <person name="Peng Y."/>
            <person name="Gunaseelan K."/>
            <person name="Simpson R."/>
            <person name="Tahir J."/>
            <person name="Deroles S."/>
            <person name="Templeton K."/>
            <person name="Luo Z."/>
            <person name="Davy M."/>
            <person name="Cheng C."/>
            <person name="Mcneilage M."/>
            <person name="Scaglione D."/>
            <person name="Liu Y."/>
            <person name="Zhang Q."/>
            <person name="Datson P."/>
            <person name="De Silva N."/>
            <person name="Gardiner S."/>
            <person name="Bassett H."/>
            <person name="Chagne D."/>
            <person name="Mccallum J."/>
            <person name="Dzierzon H."/>
            <person name="Deng C."/>
            <person name="Wang Y.-Y."/>
            <person name="Barron N."/>
            <person name="Manako K."/>
            <person name="Bowen J."/>
            <person name="Foster T."/>
            <person name="Erridge Z."/>
            <person name="Tiffin H."/>
            <person name="Waite C."/>
            <person name="Davies K."/>
            <person name="Grierson E."/>
            <person name="Laing W."/>
            <person name="Kirk R."/>
            <person name="Chen X."/>
            <person name="Wood M."/>
            <person name="Montefiori M."/>
            <person name="Brummell D."/>
            <person name="Schwinn K."/>
            <person name="Catanach A."/>
            <person name="Fullerton C."/>
            <person name="Li D."/>
            <person name="Meiyalaghan S."/>
            <person name="Nieuwenhuizen N."/>
            <person name="Read N."/>
            <person name="Prakash R."/>
            <person name="Hunter D."/>
            <person name="Zhang H."/>
            <person name="Mckenzie M."/>
            <person name="Knabel M."/>
            <person name="Harris A."/>
            <person name="Allan A."/>
            <person name="Chen A."/>
            <person name="Janssen B."/>
            <person name="Plunkett B."/>
            <person name="Dwamena C."/>
            <person name="Voogd C."/>
            <person name="Leif D."/>
            <person name="Lafferty D."/>
            <person name="Souleyre E."/>
            <person name="Varkonyi-Gasic E."/>
            <person name="Gambi F."/>
            <person name="Hanley J."/>
            <person name="Yao J.-L."/>
            <person name="Cheung J."/>
            <person name="David K."/>
            <person name="Warren B."/>
            <person name="Marsh K."/>
            <person name="Snowden K."/>
            <person name="Lin-Wang K."/>
            <person name="Brian L."/>
            <person name="Martinez-Sanchez M."/>
            <person name="Wang M."/>
            <person name="Ileperuma N."/>
            <person name="Macnee N."/>
            <person name="Campin R."/>
            <person name="Mcatee P."/>
            <person name="Drummond R."/>
            <person name="Espley R."/>
            <person name="Ireland H."/>
            <person name="Wu R."/>
            <person name="Atkinson R."/>
            <person name="Karunairetnam S."/>
            <person name="Bulley S."/>
            <person name="Chunkath S."/>
            <person name="Hanley Z."/>
            <person name="Storey R."/>
            <person name="Thrimawithana A."/>
            <person name="Thomson S."/>
            <person name="David C."/>
            <person name="Testolin R."/>
        </authorList>
    </citation>
    <scope>NUCLEOTIDE SEQUENCE [LARGE SCALE GENOMIC DNA]</scope>
    <source>
        <strain evidence="9">cv. Red5</strain>
        <tissue evidence="8">Young leaf</tissue>
    </source>
</reference>
<dbReference type="InterPro" id="IPR036396">
    <property type="entry name" value="Cyt_P450_sf"/>
</dbReference>
<keyword evidence="6 7" id="KW-0408">Iron</keyword>
<dbReference type="PANTHER" id="PTHR47950:SF49">
    <property type="entry name" value="CYTOCHROME P450"/>
    <property type="match status" value="1"/>
</dbReference>
<evidence type="ECO:0000313" key="9">
    <source>
        <dbReference type="Proteomes" id="UP000241394"/>
    </source>
</evidence>
<proteinExistence type="inferred from homology"/>
<evidence type="ECO:0000313" key="8">
    <source>
        <dbReference type="EMBL" id="PSS33105.1"/>
    </source>
</evidence>
<dbReference type="Pfam" id="PF00067">
    <property type="entry name" value="p450"/>
    <property type="match status" value="1"/>
</dbReference>
<name>A0A2R6RSW2_ACTCC</name>
<dbReference type="AlphaFoldDB" id="A0A2R6RSW2"/>
<dbReference type="GO" id="GO:0016705">
    <property type="term" value="F:oxidoreductase activity, acting on paired donors, with incorporation or reduction of molecular oxygen"/>
    <property type="evidence" value="ECO:0007669"/>
    <property type="project" value="InterPro"/>
</dbReference>
<organism evidence="8 9">
    <name type="scientific">Actinidia chinensis var. chinensis</name>
    <name type="common">Chinese soft-hair kiwi</name>
    <dbReference type="NCBI Taxonomy" id="1590841"/>
    <lineage>
        <taxon>Eukaryota</taxon>
        <taxon>Viridiplantae</taxon>
        <taxon>Streptophyta</taxon>
        <taxon>Embryophyta</taxon>
        <taxon>Tracheophyta</taxon>
        <taxon>Spermatophyta</taxon>
        <taxon>Magnoliopsida</taxon>
        <taxon>eudicotyledons</taxon>
        <taxon>Gunneridae</taxon>
        <taxon>Pentapetalae</taxon>
        <taxon>asterids</taxon>
        <taxon>Ericales</taxon>
        <taxon>Actinidiaceae</taxon>
        <taxon>Actinidia</taxon>
    </lineage>
</organism>
<dbReference type="STRING" id="1590841.A0A2R6RSW2"/>
<protein>
    <submittedName>
        <fullName evidence="8">(S)-N-methylcoclaurine 3'-hydroxylase</fullName>
    </submittedName>
</protein>
<reference evidence="9" key="2">
    <citation type="journal article" date="2018" name="BMC Genomics">
        <title>A manually annotated Actinidia chinensis var. chinensis (kiwifruit) genome highlights the challenges associated with draft genomes and gene prediction in plants.</title>
        <authorList>
            <person name="Pilkington S.M."/>
            <person name="Crowhurst R."/>
            <person name="Hilario E."/>
            <person name="Nardozza S."/>
            <person name="Fraser L."/>
            <person name="Peng Y."/>
            <person name="Gunaseelan K."/>
            <person name="Simpson R."/>
            <person name="Tahir J."/>
            <person name="Deroles S.C."/>
            <person name="Templeton K."/>
            <person name="Luo Z."/>
            <person name="Davy M."/>
            <person name="Cheng C."/>
            <person name="McNeilage M."/>
            <person name="Scaglione D."/>
            <person name="Liu Y."/>
            <person name="Zhang Q."/>
            <person name="Datson P."/>
            <person name="De Silva N."/>
            <person name="Gardiner S.E."/>
            <person name="Bassett H."/>
            <person name="Chagne D."/>
            <person name="McCallum J."/>
            <person name="Dzierzon H."/>
            <person name="Deng C."/>
            <person name="Wang Y.Y."/>
            <person name="Barron L."/>
            <person name="Manako K."/>
            <person name="Bowen J."/>
            <person name="Foster T.M."/>
            <person name="Erridge Z.A."/>
            <person name="Tiffin H."/>
            <person name="Waite C.N."/>
            <person name="Davies K.M."/>
            <person name="Grierson E.P."/>
            <person name="Laing W.A."/>
            <person name="Kirk R."/>
            <person name="Chen X."/>
            <person name="Wood M."/>
            <person name="Montefiori M."/>
            <person name="Brummell D.A."/>
            <person name="Schwinn K.E."/>
            <person name="Catanach A."/>
            <person name="Fullerton C."/>
            <person name="Li D."/>
            <person name="Meiyalaghan S."/>
            <person name="Nieuwenhuizen N."/>
            <person name="Read N."/>
            <person name="Prakash R."/>
            <person name="Hunter D."/>
            <person name="Zhang H."/>
            <person name="McKenzie M."/>
            <person name="Knabel M."/>
            <person name="Harris A."/>
            <person name="Allan A.C."/>
            <person name="Gleave A."/>
            <person name="Chen A."/>
            <person name="Janssen B.J."/>
            <person name="Plunkett B."/>
            <person name="Ampomah-Dwamena C."/>
            <person name="Voogd C."/>
            <person name="Leif D."/>
            <person name="Lafferty D."/>
            <person name="Souleyre E.J.F."/>
            <person name="Varkonyi-Gasic E."/>
            <person name="Gambi F."/>
            <person name="Hanley J."/>
            <person name="Yao J.L."/>
            <person name="Cheung J."/>
            <person name="David K.M."/>
            <person name="Warren B."/>
            <person name="Marsh K."/>
            <person name="Snowden K.C."/>
            <person name="Lin-Wang K."/>
            <person name="Brian L."/>
            <person name="Martinez-Sanchez M."/>
            <person name="Wang M."/>
            <person name="Ileperuma N."/>
            <person name="Macnee N."/>
            <person name="Campin R."/>
            <person name="McAtee P."/>
            <person name="Drummond R.S.M."/>
            <person name="Espley R.V."/>
            <person name="Ireland H.S."/>
            <person name="Wu R."/>
            <person name="Atkinson R.G."/>
            <person name="Karunairetnam S."/>
            <person name="Bulley S."/>
            <person name="Chunkath S."/>
            <person name="Hanley Z."/>
            <person name="Storey R."/>
            <person name="Thrimawithana A.H."/>
            <person name="Thomson S."/>
            <person name="David C."/>
            <person name="Testolin R."/>
            <person name="Huang H."/>
            <person name="Hellens R.P."/>
            <person name="Schaffer R.J."/>
        </authorList>
    </citation>
    <scope>NUCLEOTIDE SEQUENCE [LARGE SCALE GENOMIC DNA]</scope>
    <source>
        <strain evidence="9">cv. Red5</strain>
    </source>
</reference>
<evidence type="ECO:0000256" key="4">
    <source>
        <dbReference type="ARBA" id="ARBA00022723"/>
    </source>
</evidence>
<comment type="cofactor">
    <cofactor evidence="1 7">
        <name>heme</name>
        <dbReference type="ChEBI" id="CHEBI:30413"/>
    </cofactor>
</comment>
<evidence type="ECO:0000256" key="3">
    <source>
        <dbReference type="ARBA" id="ARBA00022617"/>
    </source>
</evidence>
<dbReference type="SUPFAM" id="SSF48264">
    <property type="entry name" value="Cytochrome P450"/>
    <property type="match status" value="1"/>
</dbReference>
<dbReference type="OrthoDB" id="6764281at2759"/>
<keyword evidence="5" id="KW-0560">Oxidoreductase</keyword>
<keyword evidence="9" id="KW-1185">Reference proteome</keyword>
<dbReference type="InterPro" id="IPR002401">
    <property type="entry name" value="Cyt_P450_E_grp-I"/>
</dbReference>
<feature type="binding site" description="axial binding residue" evidence="7">
    <location>
        <position position="116"/>
    </location>
    <ligand>
        <name>heme</name>
        <dbReference type="ChEBI" id="CHEBI:30413"/>
    </ligand>
    <ligandPart>
        <name>Fe</name>
        <dbReference type="ChEBI" id="CHEBI:18248"/>
    </ligandPart>
</feature>
<gene>
    <name evidence="8" type="ORF">CEY00_Acc03491</name>
</gene>
<dbReference type="Proteomes" id="UP000241394">
    <property type="component" value="Chromosome LG3"/>
</dbReference>
<evidence type="ECO:0000256" key="1">
    <source>
        <dbReference type="ARBA" id="ARBA00001971"/>
    </source>
</evidence>
<dbReference type="InterPro" id="IPR001128">
    <property type="entry name" value="Cyt_P450"/>
</dbReference>
<dbReference type="GO" id="GO:0004497">
    <property type="term" value="F:monooxygenase activity"/>
    <property type="evidence" value="ECO:0007669"/>
    <property type="project" value="InterPro"/>
</dbReference>
<accession>A0A2R6RSW2</accession>
<keyword evidence="3 7" id="KW-0349">Heme</keyword>
<evidence type="ECO:0000256" key="6">
    <source>
        <dbReference type="ARBA" id="ARBA00023004"/>
    </source>
</evidence>
<sequence length="178" mass="20322">MQNICQELAKEINGDITKKSDLSRLLYLEACLKEKLRLHPSGPLLLPHRAVEICEVMGYTIPKDSQIIVNMWAIAQDPKIWDDPLKFKPERFLSSGLDYLGGNFAYIPFGSGRGFCTGQPLASRVVPRIIASLVYHFEWTLRGNMDPTRIDMSDKFDVTMLKEKPLCVIPKLRRPFIN</sequence>
<dbReference type="GO" id="GO:0020037">
    <property type="term" value="F:heme binding"/>
    <property type="evidence" value="ECO:0007669"/>
    <property type="project" value="InterPro"/>
</dbReference>